<dbReference type="NCBIfam" id="TIGR00674">
    <property type="entry name" value="dapA"/>
    <property type="match status" value="1"/>
</dbReference>
<dbReference type="InterPro" id="IPR013785">
    <property type="entry name" value="Aldolase_TIM"/>
</dbReference>
<evidence type="ECO:0000256" key="11">
    <source>
        <dbReference type="ARBA" id="ARBA00047836"/>
    </source>
</evidence>
<evidence type="ECO:0000256" key="4">
    <source>
        <dbReference type="ARBA" id="ARBA00012086"/>
    </source>
</evidence>
<keyword evidence="5 12" id="KW-0963">Cytoplasm</keyword>
<feature type="site" description="L-lysine inhibitor binding" evidence="16">
    <location>
        <position position="90"/>
    </location>
</feature>
<dbReference type="PIRSF" id="PIRSF001365">
    <property type="entry name" value="DHDPS"/>
    <property type="match status" value="1"/>
</dbReference>
<comment type="pathway">
    <text evidence="2 12">Amino-acid biosynthesis; L-lysine biosynthesis via DAP pathway; (S)-tetrahydrodipicolinate from L-aspartate: step 3/4.</text>
</comment>
<sequence length="299" mass="32024">MTQQATTIHGSIVALVTPMHHDGSVDWDALKKLVEWHIEQGTHSIVAVGTTGESATLDVEEHAQVIEAVIKAVAGRIPVIAGTGANSTREAIELTETARKLGADAALLVTPYYNKPTQEGLYQHYKTVAEAVDLPQILYNVPGRTGVDMHNDTVIRLADVDRIVGIKDATGDLNRGHDLINRLNQKIAVYSGDDATAYRLILLGAQGNISVTANVAPGVMSQVCEAAKAGNREQAEQLNNSIAVLHQVLFCESNPIPVKWALSDMGLIGTGIRLPLTVLAESYQPLIHQALLDSGVIAR</sequence>
<name>A0A1S8CRT1_9GAMM</name>
<keyword evidence="10 12" id="KW-0704">Schiff base</keyword>
<keyword evidence="9 12" id="KW-0456">Lyase</keyword>
<dbReference type="EMBL" id="MLCN01000037">
    <property type="protein sequence ID" value="ONG38150.1"/>
    <property type="molecule type" value="Genomic_DNA"/>
</dbReference>
<keyword evidence="18" id="KW-1185">Reference proteome</keyword>
<dbReference type="SMART" id="SM01130">
    <property type="entry name" value="DHDPS"/>
    <property type="match status" value="1"/>
</dbReference>
<evidence type="ECO:0000256" key="14">
    <source>
        <dbReference type="PIRSR" id="PIRSR001365-1"/>
    </source>
</evidence>
<evidence type="ECO:0000313" key="18">
    <source>
        <dbReference type="Proteomes" id="UP000192132"/>
    </source>
</evidence>
<protein>
    <recommendedName>
        <fullName evidence="4 12">4-hydroxy-tetrahydrodipicolinate synthase</fullName>
        <shortName evidence="12">HTPA synthase</shortName>
        <ecNumber evidence="4 12">4.3.3.7</ecNumber>
    </recommendedName>
</protein>
<evidence type="ECO:0000256" key="8">
    <source>
        <dbReference type="ARBA" id="ARBA00023154"/>
    </source>
</evidence>
<dbReference type="PROSITE" id="PS00665">
    <property type="entry name" value="DHDPS_1"/>
    <property type="match status" value="1"/>
</dbReference>
<dbReference type="PROSITE" id="PS00666">
    <property type="entry name" value="DHDPS_2"/>
    <property type="match status" value="1"/>
</dbReference>
<comment type="caution">
    <text evidence="17">The sequence shown here is derived from an EMBL/GenBank/DDBJ whole genome shotgun (WGS) entry which is preliminary data.</text>
</comment>
<dbReference type="CDD" id="cd00950">
    <property type="entry name" value="DHDPS"/>
    <property type="match status" value="1"/>
</dbReference>
<dbReference type="PANTHER" id="PTHR12128">
    <property type="entry name" value="DIHYDRODIPICOLINATE SYNTHASE"/>
    <property type="match status" value="1"/>
</dbReference>
<feature type="active site" description="Schiff-base intermediate with substrate" evidence="12 14">
    <location>
        <position position="167"/>
    </location>
</feature>
<proteinExistence type="inferred from homology"/>
<dbReference type="SUPFAM" id="SSF51569">
    <property type="entry name" value="Aldolase"/>
    <property type="match status" value="1"/>
</dbReference>
<feature type="binding site" evidence="12 15">
    <location>
        <position position="51"/>
    </location>
    <ligand>
        <name>pyruvate</name>
        <dbReference type="ChEBI" id="CHEBI:15361"/>
    </ligand>
</feature>
<feature type="site" description="L-lysine inhibitor binding" evidence="16">
    <location>
        <position position="112"/>
    </location>
</feature>
<dbReference type="PRINTS" id="PR00146">
    <property type="entry name" value="DHPICSNTHASE"/>
</dbReference>
<dbReference type="InterPro" id="IPR002220">
    <property type="entry name" value="DapA-like"/>
</dbReference>
<evidence type="ECO:0000256" key="3">
    <source>
        <dbReference type="ARBA" id="ARBA00007592"/>
    </source>
</evidence>
<dbReference type="GO" id="GO:0009089">
    <property type="term" value="P:lysine biosynthetic process via diaminopimelate"/>
    <property type="evidence" value="ECO:0007669"/>
    <property type="project" value="UniProtKB-UniRule"/>
</dbReference>
<comment type="function">
    <text evidence="1 12">Catalyzes the condensation of (S)-aspartate-beta-semialdehyde [(S)-ASA] and pyruvate to 4-hydroxy-tetrahydrodipicolinate (HTPA).</text>
</comment>
<keyword evidence="7 12" id="KW-0220">Diaminopimelate biosynthesis</keyword>
<evidence type="ECO:0000256" key="9">
    <source>
        <dbReference type="ARBA" id="ARBA00023239"/>
    </source>
</evidence>
<dbReference type="GO" id="GO:0005829">
    <property type="term" value="C:cytosol"/>
    <property type="evidence" value="ECO:0007669"/>
    <property type="project" value="TreeGrafter"/>
</dbReference>
<comment type="catalytic activity">
    <reaction evidence="11 12">
        <text>L-aspartate 4-semialdehyde + pyruvate = (2S,4S)-4-hydroxy-2,3,4,5-tetrahydrodipicolinate + H2O + H(+)</text>
        <dbReference type="Rhea" id="RHEA:34171"/>
        <dbReference type="ChEBI" id="CHEBI:15361"/>
        <dbReference type="ChEBI" id="CHEBI:15377"/>
        <dbReference type="ChEBI" id="CHEBI:15378"/>
        <dbReference type="ChEBI" id="CHEBI:67139"/>
        <dbReference type="ChEBI" id="CHEBI:537519"/>
        <dbReference type="EC" id="4.3.3.7"/>
    </reaction>
</comment>
<dbReference type="UniPathway" id="UPA00034">
    <property type="reaction ID" value="UER00017"/>
</dbReference>
<comment type="subunit">
    <text evidence="12">Homotetramer; dimer of dimers.</text>
</comment>
<dbReference type="GO" id="GO:0008840">
    <property type="term" value="F:4-hydroxy-tetrahydrodipicolinate synthase activity"/>
    <property type="evidence" value="ECO:0007669"/>
    <property type="project" value="UniProtKB-UniRule"/>
</dbReference>
<evidence type="ECO:0000256" key="15">
    <source>
        <dbReference type="PIRSR" id="PIRSR001365-2"/>
    </source>
</evidence>
<dbReference type="HAMAP" id="MF_00418">
    <property type="entry name" value="DapA"/>
    <property type="match status" value="1"/>
</dbReference>
<feature type="active site" description="Proton donor/acceptor" evidence="12 14">
    <location>
        <position position="139"/>
    </location>
</feature>
<dbReference type="AlphaFoldDB" id="A0A1S8CRT1"/>
<comment type="similarity">
    <text evidence="3 12 13">Belongs to the DapA family.</text>
</comment>
<dbReference type="InterPro" id="IPR020624">
    <property type="entry name" value="Schiff_base-form_aldolases_CS"/>
</dbReference>
<dbReference type="Pfam" id="PF00701">
    <property type="entry name" value="DHDPS"/>
    <property type="match status" value="1"/>
</dbReference>
<reference evidence="17 18" key="1">
    <citation type="submission" date="2016-10" db="EMBL/GenBank/DDBJ databases">
        <title>Draft Genome sequence of Alkanindiges sp. strain H1.</title>
        <authorList>
            <person name="Subhash Y."/>
            <person name="Lee S."/>
        </authorList>
    </citation>
    <scope>NUCLEOTIDE SEQUENCE [LARGE SCALE GENOMIC DNA]</scope>
    <source>
        <strain evidence="17 18">H1</strain>
    </source>
</reference>
<evidence type="ECO:0000256" key="13">
    <source>
        <dbReference type="PIRNR" id="PIRNR001365"/>
    </source>
</evidence>
<dbReference type="RefSeq" id="WP_076879069.1">
    <property type="nucleotide sequence ID" value="NZ_MLCN01000037.1"/>
</dbReference>
<evidence type="ECO:0000256" key="2">
    <source>
        <dbReference type="ARBA" id="ARBA00005120"/>
    </source>
</evidence>
<dbReference type="Proteomes" id="UP000192132">
    <property type="component" value="Unassembled WGS sequence"/>
</dbReference>
<dbReference type="GO" id="GO:0019877">
    <property type="term" value="P:diaminopimelate biosynthetic process"/>
    <property type="evidence" value="ECO:0007669"/>
    <property type="project" value="UniProtKB-UniRule"/>
</dbReference>
<evidence type="ECO:0000256" key="6">
    <source>
        <dbReference type="ARBA" id="ARBA00022605"/>
    </source>
</evidence>
<dbReference type="InterPro" id="IPR020625">
    <property type="entry name" value="Schiff_base-form_aldolases_AS"/>
</dbReference>
<evidence type="ECO:0000256" key="5">
    <source>
        <dbReference type="ARBA" id="ARBA00022490"/>
    </source>
</evidence>
<evidence type="ECO:0000256" key="12">
    <source>
        <dbReference type="HAMAP-Rule" id="MF_00418"/>
    </source>
</evidence>
<feature type="site" description="Part of a proton relay during catalysis" evidence="12 16">
    <location>
        <position position="50"/>
    </location>
</feature>
<dbReference type="InterPro" id="IPR005263">
    <property type="entry name" value="DapA"/>
</dbReference>
<evidence type="ECO:0000256" key="10">
    <source>
        <dbReference type="ARBA" id="ARBA00023270"/>
    </source>
</evidence>
<evidence type="ECO:0000256" key="1">
    <source>
        <dbReference type="ARBA" id="ARBA00003294"/>
    </source>
</evidence>
<keyword evidence="8 12" id="KW-0457">Lysine biosynthesis</keyword>
<feature type="binding site" evidence="12 15">
    <location>
        <position position="209"/>
    </location>
    <ligand>
        <name>pyruvate</name>
        <dbReference type="ChEBI" id="CHEBI:15361"/>
    </ligand>
</feature>
<dbReference type="STRING" id="1907941.BKE30_13235"/>
<feature type="site" description="L-lysine inhibitor binding" evidence="16">
    <location>
        <position position="86"/>
    </location>
</feature>
<evidence type="ECO:0000313" key="17">
    <source>
        <dbReference type="EMBL" id="ONG38150.1"/>
    </source>
</evidence>
<dbReference type="EC" id="4.3.3.7" evidence="4 12"/>
<feature type="site" description="Part of a proton relay during catalysis" evidence="12 16">
    <location>
        <position position="113"/>
    </location>
</feature>
<organism evidence="17 18">
    <name type="scientific">Alkanindiges hydrocarboniclasticus</name>
    <dbReference type="NCBI Taxonomy" id="1907941"/>
    <lineage>
        <taxon>Bacteria</taxon>
        <taxon>Pseudomonadati</taxon>
        <taxon>Pseudomonadota</taxon>
        <taxon>Gammaproteobacteria</taxon>
        <taxon>Moraxellales</taxon>
        <taxon>Moraxellaceae</taxon>
        <taxon>Alkanindiges</taxon>
    </lineage>
</organism>
<keyword evidence="6 12" id="KW-0028">Amino-acid biosynthesis</keyword>
<evidence type="ECO:0000256" key="7">
    <source>
        <dbReference type="ARBA" id="ARBA00022915"/>
    </source>
</evidence>
<feature type="site" description="L-lysine inhibitor binding; via carbonyl oxygen" evidence="16">
    <location>
        <position position="55"/>
    </location>
</feature>
<accession>A0A1S8CRT1</accession>
<gene>
    <name evidence="12" type="primary">dapA</name>
    <name evidence="17" type="ORF">BKE30_13235</name>
</gene>
<comment type="subcellular location">
    <subcellularLocation>
        <location evidence="12">Cytoplasm</location>
    </subcellularLocation>
</comment>
<dbReference type="Gene3D" id="3.20.20.70">
    <property type="entry name" value="Aldolase class I"/>
    <property type="match status" value="1"/>
</dbReference>
<dbReference type="OrthoDB" id="9782828at2"/>
<comment type="caution">
    <text evidence="12">Was originally thought to be a dihydrodipicolinate synthase (DHDPS), catalyzing the condensation of (S)-aspartate-beta-semialdehyde [(S)-ASA] and pyruvate to dihydrodipicolinate (DHDP). However, it was shown in E.coli that the product of the enzymatic reaction is not dihydrodipicolinate but in fact (4S)-4-hydroxy-2,3,4,5-tetrahydro-(2S)-dipicolinic acid (HTPA), and that the consecutive dehydration reaction leading to DHDP is not spontaneous but catalyzed by DapB.</text>
</comment>
<dbReference type="PANTHER" id="PTHR12128:SF66">
    <property type="entry name" value="4-HYDROXY-2-OXOGLUTARATE ALDOLASE, MITOCHONDRIAL"/>
    <property type="match status" value="1"/>
</dbReference>
<evidence type="ECO:0000256" key="16">
    <source>
        <dbReference type="PIRSR" id="PIRSR001365-3"/>
    </source>
</evidence>